<evidence type="ECO:0000256" key="6">
    <source>
        <dbReference type="SAM" id="Phobius"/>
    </source>
</evidence>
<dbReference type="PIRSF" id="PIRSF035875">
    <property type="entry name" value="RNase_BN"/>
    <property type="match status" value="1"/>
</dbReference>
<gene>
    <name evidence="7" type="ORF">MOO47_05610</name>
</gene>
<keyword evidence="8" id="KW-1185">Reference proteome</keyword>
<dbReference type="PANTHER" id="PTHR30213:SF0">
    <property type="entry name" value="UPF0761 MEMBRANE PROTEIN YIHY"/>
    <property type="match status" value="1"/>
</dbReference>
<evidence type="ECO:0000313" key="8">
    <source>
        <dbReference type="Proteomes" id="UP000831947"/>
    </source>
</evidence>
<sequence length="303" mass="34689">MKWTEQNYWIKKIIEFVKLVIQKINNGNLSLSSKAVVYYGLLSFFPLISLLGSVLPLFNIDRTLLTDQMALLMPKQLNHFVEPIIVKLLTQKSGGLLSFGILGTLWSSSGLVNILKYSINEIYGLDNSSVYTKRSIVNYVILRLASILTTALFIVLVVAVMLILVIGQQFLDWVKPYFILLPNILTELLRWRWPLAVLMLLFMMILAYYFLPNSREKFRYLWSGSLFATFGFILLTLFFSLYVKYFGGRLNSYGTIGTFFILIIWLNLVAYIFLIGAAINAAMTQIKTGKIVQSSGLQRFQHK</sequence>
<feature type="transmembrane region" description="Helical" evidence="6">
    <location>
        <begin position="191"/>
        <end position="211"/>
    </location>
</feature>
<dbReference type="Proteomes" id="UP000831947">
    <property type="component" value="Chromosome"/>
</dbReference>
<evidence type="ECO:0000313" key="7">
    <source>
        <dbReference type="EMBL" id="UQS83252.1"/>
    </source>
</evidence>
<proteinExistence type="predicted"/>
<dbReference type="RefSeq" id="WP_249512478.1">
    <property type="nucleotide sequence ID" value="NZ_CP093365.1"/>
</dbReference>
<keyword evidence="5 6" id="KW-0472">Membrane</keyword>
<feature type="transmembrane region" description="Helical" evidence="6">
    <location>
        <begin position="220"/>
        <end position="243"/>
    </location>
</feature>
<dbReference type="InterPro" id="IPR017039">
    <property type="entry name" value="Virul_fac_BrkB"/>
</dbReference>
<evidence type="ECO:0000256" key="3">
    <source>
        <dbReference type="ARBA" id="ARBA00022692"/>
    </source>
</evidence>
<dbReference type="NCBIfam" id="TIGR00765">
    <property type="entry name" value="yihY_not_rbn"/>
    <property type="match status" value="1"/>
</dbReference>
<feature type="transmembrane region" description="Helical" evidence="6">
    <location>
        <begin position="140"/>
        <end position="171"/>
    </location>
</feature>
<dbReference type="PANTHER" id="PTHR30213">
    <property type="entry name" value="INNER MEMBRANE PROTEIN YHJD"/>
    <property type="match status" value="1"/>
</dbReference>
<feature type="transmembrane region" description="Helical" evidence="6">
    <location>
        <begin position="96"/>
        <end position="119"/>
    </location>
</feature>
<evidence type="ECO:0000256" key="1">
    <source>
        <dbReference type="ARBA" id="ARBA00004651"/>
    </source>
</evidence>
<name>A0ABY4PC35_9LACO</name>
<keyword evidence="3 6" id="KW-0812">Transmembrane</keyword>
<evidence type="ECO:0000256" key="5">
    <source>
        <dbReference type="ARBA" id="ARBA00023136"/>
    </source>
</evidence>
<dbReference type="Pfam" id="PF03631">
    <property type="entry name" value="Virul_fac_BrkB"/>
    <property type="match status" value="1"/>
</dbReference>
<keyword evidence="4 6" id="KW-1133">Transmembrane helix</keyword>
<evidence type="ECO:0000256" key="4">
    <source>
        <dbReference type="ARBA" id="ARBA00022989"/>
    </source>
</evidence>
<dbReference type="EMBL" id="CP093365">
    <property type="protein sequence ID" value="UQS83252.1"/>
    <property type="molecule type" value="Genomic_DNA"/>
</dbReference>
<evidence type="ECO:0000256" key="2">
    <source>
        <dbReference type="ARBA" id="ARBA00022475"/>
    </source>
</evidence>
<keyword evidence="2" id="KW-1003">Cell membrane</keyword>
<protein>
    <submittedName>
        <fullName evidence="7">YihY/virulence factor BrkB family protein</fullName>
    </submittedName>
</protein>
<comment type="subcellular location">
    <subcellularLocation>
        <location evidence="1">Cell membrane</location>
        <topology evidence="1">Multi-pass membrane protein</topology>
    </subcellularLocation>
</comment>
<reference evidence="7 8" key="1">
    <citation type="journal article" date="2022" name="Int. J. Syst. Evol. Microbiol.">
        <title>Apilactobacillus apisilvae sp. nov., Nicolia spurrieriana gen. nov. sp. nov., Bombilactobacillus folatiphilus sp. nov. and Bombilactobacillus thymidiniphilus sp. nov., four new lactic acid bacterial isolates from stingless bees Tetragonula carbonaria and Austroplebeia australis.</title>
        <authorList>
            <person name="Oliphant S.A."/>
            <person name="Watson-Haigh N.S."/>
            <person name="Sumby K.M."/>
            <person name="Gardner J."/>
            <person name="Groom S."/>
            <person name="Jiranek V."/>
        </authorList>
    </citation>
    <scope>NUCLEOTIDE SEQUENCE [LARGE SCALE GENOMIC DNA]</scope>
    <source>
        <strain evidence="7 8">SG4_A1</strain>
    </source>
</reference>
<feature type="transmembrane region" description="Helical" evidence="6">
    <location>
        <begin position="36"/>
        <end position="58"/>
    </location>
</feature>
<accession>A0ABY4PC35</accession>
<organism evidence="7 8">
    <name type="scientific">Bombilactobacillus thymidiniphilus</name>
    <dbReference type="NCBI Taxonomy" id="2923363"/>
    <lineage>
        <taxon>Bacteria</taxon>
        <taxon>Bacillati</taxon>
        <taxon>Bacillota</taxon>
        <taxon>Bacilli</taxon>
        <taxon>Lactobacillales</taxon>
        <taxon>Lactobacillaceae</taxon>
        <taxon>Bombilactobacillus</taxon>
    </lineage>
</organism>
<feature type="transmembrane region" description="Helical" evidence="6">
    <location>
        <begin position="255"/>
        <end position="279"/>
    </location>
</feature>